<keyword evidence="2" id="KW-0472">Membrane</keyword>
<keyword evidence="2" id="KW-0812">Transmembrane</keyword>
<dbReference type="WBParaSite" id="ALUE_0000310901-mRNA-1">
    <property type="protein sequence ID" value="ALUE_0000310901-mRNA-1"/>
    <property type="gene ID" value="ALUE_0000310901"/>
</dbReference>
<reference evidence="4" key="1">
    <citation type="submission" date="2017-02" db="UniProtKB">
        <authorList>
            <consortium name="WormBaseParasite"/>
        </authorList>
    </citation>
    <scope>IDENTIFICATION</scope>
</reference>
<dbReference type="Proteomes" id="UP000036681">
    <property type="component" value="Unplaced"/>
</dbReference>
<feature type="region of interest" description="Disordered" evidence="1">
    <location>
        <begin position="49"/>
        <end position="68"/>
    </location>
</feature>
<proteinExistence type="predicted"/>
<keyword evidence="2" id="KW-1133">Transmembrane helix</keyword>
<evidence type="ECO:0000313" key="3">
    <source>
        <dbReference type="Proteomes" id="UP000036681"/>
    </source>
</evidence>
<sequence>MYAANSNDILLVALNRLLENGNYLVPVIVTVMLFPMLNAALNVSMATKSPDKPNANIEIRSEGDRRPL</sequence>
<evidence type="ECO:0000313" key="4">
    <source>
        <dbReference type="WBParaSite" id="ALUE_0000310901-mRNA-1"/>
    </source>
</evidence>
<dbReference type="AlphaFoldDB" id="A0A0M3HN86"/>
<organism evidence="3 4">
    <name type="scientific">Ascaris lumbricoides</name>
    <name type="common">Giant roundworm</name>
    <dbReference type="NCBI Taxonomy" id="6252"/>
    <lineage>
        <taxon>Eukaryota</taxon>
        <taxon>Metazoa</taxon>
        <taxon>Ecdysozoa</taxon>
        <taxon>Nematoda</taxon>
        <taxon>Chromadorea</taxon>
        <taxon>Rhabditida</taxon>
        <taxon>Spirurina</taxon>
        <taxon>Ascaridomorpha</taxon>
        <taxon>Ascaridoidea</taxon>
        <taxon>Ascarididae</taxon>
        <taxon>Ascaris</taxon>
    </lineage>
</organism>
<evidence type="ECO:0000256" key="2">
    <source>
        <dbReference type="SAM" id="Phobius"/>
    </source>
</evidence>
<protein>
    <submittedName>
        <fullName evidence="4">ABC transporter permease</fullName>
    </submittedName>
</protein>
<evidence type="ECO:0000256" key="1">
    <source>
        <dbReference type="SAM" id="MobiDB-lite"/>
    </source>
</evidence>
<name>A0A0M3HN86_ASCLU</name>
<accession>A0A0M3HN86</accession>
<keyword evidence="3" id="KW-1185">Reference proteome</keyword>
<feature type="transmembrane region" description="Helical" evidence="2">
    <location>
        <begin position="23"/>
        <end position="43"/>
    </location>
</feature>
<feature type="compositionally biased region" description="Basic and acidic residues" evidence="1">
    <location>
        <begin position="59"/>
        <end position="68"/>
    </location>
</feature>